<evidence type="ECO:0000313" key="3">
    <source>
        <dbReference type="Proteomes" id="UP000694866"/>
    </source>
</evidence>
<dbReference type="GeneID" id="105266655"/>
<evidence type="ECO:0000256" key="1">
    <source>
        <dbReference type="SAM" id="SignalP"/>
    </source>
</evidence>
<dbReference type="Proteomes" id="UP000694866">
    <property type="component" value="Unplaced"/>
</dbReference>
<accession>A0A0C9QBV1</accession>
<dbReference type="OrthoDB" id="7695528at2759"/>
<feature type="chain" id="PRO_5044541434" evidence="1">
    <location>
        <begin position="19"/>
        <end position="338"/>
    </location>
</feature>
<dbReference type="KEGG" id="fas:105266655"/>
<reference evidence="4" key="2">
    <citation type="submission" date="2025-04" db="UniProtKB">
        <authorList>
            <consortium name="RefSeq"/>
        </authorList>
    </citation>
    <scope>IDENTIFICATION</scope>
    <source>
        <strain evidence="4">USDA-PBARC FA_bdor</strain>
        <tissue evidence="4">Whole organism</tissue>
    </source>
</reference>
<evidence type="ECO:0000313" key="4">
    <source>
        <dbReference type="RefSeq" id="XP_011303294.1"/>
    </source>
</evidence>
<feature type="signal peptide" evidence="1">
    <location>
        <begin position="1"/>
        <end position="18"/>
    </location>
</feature>
<protein>
    <submittedName>
        <fullName evidence="2">MIMI_R874 protein</fullName>
    </submittedName>
    <submittedName>
        <fullName evidence="4">Uncharacterized protein isoform X1</fullName>
    </submittedName>
</protein>
<dbReference type="AlphaFoldDB" id="A0A0C9QBV1"/>
<dbReference type="EMBL" id="GBYB01011948">
    <property type="protein sequence ID" value="JAG81715.1"/>
    <property type="molecule type" value="Transcribed_RNA"/>
</dbReference>
<dbReference type="RefSeq" id="XP_011303294.1">
    <property type="nucleotide sequence ID" value="XM_011304992.1"/>
</dbReference>
<gene>
    <name evidence="2" type="primary">MIMI_R874</name>
    <name evidence="4" type="synonym">LOC105266655</name>
    <name evidence="2" type="ORF">g.37456</name>
</gene>
<keyword evidence="1" id="KW-0732">Signal</keyword>
<keyword evidence="3" id="KW-1185">Reference proteome</keyword>
<evidence type="ECO:0000313" key="2">
    <source>
        <dbReference type="EMBL" id="JAG81715.1"/>
    </source>
</evidence>
<reference evidence="2" key="1">
    <citation type="submission" date="2015-01" db="EMBL/GenBank/DDBJ databases">
        <title>Transcriptome Assembly of Fopius arisanus.</title>
        <authorList>
            <person name="Geib S."/>
        </authorList>
    </citation>
    <scope>NUCLEOTIDE SEQUENCE</scope>
</reference>
<proteinExistence type="predicted"/>
<sequence length="338" mass="38256">MKIFILFSLYFLCSLCPGTNLKELTDGEITRIIGSGLKLGTVQSSKLQEQDLGQSFTIQVIIADQPDITLNFTRVENTLINNETTIWIAEQEKKSAEIKYIEDDAIMPAIGNFTLYRDYKNEAAIVVFHDTYRIKGWVQNHRFENLVKITNGSNDFNEIFVLKHAYSPPDLKELTSDITYSEVLIQVAHEDVSKGKRNAVMTTIANWNAVDMFYSKFYDPPVRINIAGIILPKDKECNPWVTSNIFQNETGNYLSPQSLIDLEVYVSNLSQDSQNVDFEFIFNYVPENLDINATNAAGQAARSSDRNIRVAIIRSDESPSTTAYRLGRLSSSSQDDEN</sequence>
<organism evidence="2">
    <name type="scientific">Fopius arisanus</name>
    <dbReference type="NCBI Taxonomy" id="64838"/>
    <lineage>
        <taxon>Eukaryota</taxon>
        <taxon>Metazoa</taxon>
        <taxon>Ecdysozoa</taxon>
        <taxon>Arthropoda</taxon>
        <taxon>Hexapoda</taxon>
        <taxon>Insecta</taxon>
        <taxon>Pterygota</taxon>
        <taxon>Neoptera</taxon>
        <taxon>Endopterygota</taxon>
        <taxon>Hymenoptera</taxon>
        <taxon>Apocrita</taxon>
        <taxon>Ichneumonoidea</taxon>
        <taxon>Braconidae</taxon>
        <taxon>Opiinae</taxon>
        <taxon>Fopius</taxon>
    </lineage>
</organism>
<accession>A0A9R1T5Q9</accession>
<name>A0A0C9QBV1_9HYME</name>